<evidence type="ECO:0000256" key="2">
    <source>
        <dbReference type="ARBA" id="ARBA00005650"/>
    </source>
</evidence>
<gene>
    <name evidence="11" type="ORF">URODEC1_LOCUS55397</name>
</gene>
<evidence type="ECO:0000256" key="3">
    <source>
        <dbReference type="ARBA" id="ARBA00022512"/>
    </source>
</evidence>
<dbReference type="PRINTS" id="PR00829">
    <property type="entry name" value="LOLP1ALLERGN"/>
</dbReference>
<dbReference type="Pfam" id="PF03330">
    <property type="entry name" value="DPBB_1"/>
    <property type="match status" value="1"/>
</dbReference>
<evidence type="ECO:0000256" key="5">
    <source>
        <dbReference type="ARBA" id="ARBA00022729"/>
    </source>
</evidence>
<feature type="domain" description="Expansin-like CBD" evidence="10">
    <location>
        <begin position="179"/>
        <end position="273"/>
    </location>
</feature>
<dbReference type="Gene3D" id="2.60.40.760">
    <property type="entry name" value="Expansin, cellulose-binding-like domain"/>
    <property type="match status" value="1"/>
</dbReference>
<reference evidence="12" key="1">
    <citation type="submission" date="2024-06" db="EMBL/GenBank/DDBJ databases">
        <authorList>
            <person name="Ryan C."/>
        </authorList>
    </citation>
    <scope>NUCLEOTIDE SEQUENCE [LARGE SCALE GENOMIC DNA]</scope>
</reference>
<dbReference type="InterPro" id="IPR007112">
    <property type="entry name" value="Expansin/allergen_DPBB_dom"/>
</dbReference>
<evidence type="ECO:0000313" key="11">
    <source>
        <dbReference type="EMBL" id="CAL4979819.1"/>
    </source>
</evidence>
<keyword evidence="3" id="KW-0134">Cell wall</keyword>
<evidence type="ECO:0000256" key="8">
    <source>
        <dbReference type="SAM" id="SignalP"/>
    </source>
</evidence>
<proteinExistence type="inferred from homology"/>
<dbReference type="SUPFAM" id="SSF50685">
    <property type="entry name" value="Barwin-like endoglucanases"/>
    <property type="match status" value="1"/>
</dbReference>
<evidence type="ECO:0000259" key="9">
    <source>
        <dbReference type="PROSITE" id="PS50842"/>
    </source>
</evidence>
<evidence type="ECO:0000259" key="10">
    <source>
        <dbReference type="PROSITE" id="PS50843"/>
    </source>
</evidence>
<dbReference type="InterPro" id="IPR005795">
    <property type="entry name" value="LolPI"/>
</dbReference>
<feature type="domain" description="Expansin-like EG45" evidence="9">
    <location>
        <begin position="60"/>
        <end position="166"/>
    </location>
</feature>
<dbReference type="EMBL" id="OZ075131">
    <property type="protein sequence ID" value="CAL4979819.1"/>
    <property type="molecule type" value="Genomic_DNA"/>
</dbReference>
<dbReference type="Pfam" id="PF01357">
    <property type="entry name" value="Expansin_C"/>
    <property type="match status" value="1"/>
</dbReference>
<dbReference type="InterPro" id="IPR007117">
    <property type="entry name" value="Expansin_CBD"/>
</dbReference>
<evidence type="ECO:0000256" key="7">
    <source>
        <dbReference type="ARBA" id="ARBA00023316"/>
    </source>
</evidence>
<evidence type="ECO:0000313" key="12">
    <source>
        <dbReference type="Proteomes" id="UP001497457"/>
    </source>
</evidence>
<dbReference type="PROSITE" id="PS50843">
    <property type="entry name" value="EXPANSIN_CBD"/>
    <property type="match status" value="1"/>
</dbReference>
<evidence type="ECO:0000256" key="4">
    <source>
        <dbReference type="ARBA" id="ARBA00022525"/>
    </source>
</evidence>
<name>A0ABC9AKB8_9POAL</name>
<dbReference type="SMART" id="SM00837">
    <property type="entry name" value="DPBB_1"/>
    <property type="match status" value="1"/>
</dbReference>
<keyword evidence="7" id="KW-0961">Cell wall biogenesis/degradation</keyword>
<protein>
    <submittedName>
        <fullName evidence="11">Uncharacterized protein</fullName>
    </submittedName>
</protein>
<organism evidence="11 12">
    <name type="scientific">Urochloa decumbens</name>
    <dbReference type="NCBI Taxonomy" id="240449"/>
    <lineage>
        <taxon>Eukaryota</taxon>
        <taxon>Viridiplantae</taxon>
        <taxon>Streptophyta</taxon>
        <taxon>Embryophyta</taxon>
        <taxon>Tracheophyta</taxon>
        <taxon>Spermatophyta</taxon>
        <taxon>Magnoliopsida</taxon>
        <taxon>Liliopsida</taxon>
        <taxon>Poales</taxon>
        <taxon>Poaceae</taxon>
        <taxon>PACMAD clade</taxon>
        <taxon>Panicoideae</taxon>
        <taxon>Panicodae</taxon>
        <taxon>Paniceae</taxon>
        <taxon>Melinidinae</taxon>
        <taxon>Urochloa</taxon>
    </lineage>
</organism>
<dbReference type="Gene3D" id="2.40.40.10">
    <property type="entry name" value="RlpA-like domain"/>
    <property type="match status" value="1"/>
</dbReference>
<keyword evidence="12" id="KW-1185">Reference proteome</keyword>
<dbReference type="PRINTS" id="PR01225">
    <property type="entry name" value="EXPANSNFAMLY"/>
</dbReference>
<dbReference type="PROSITE" id="PS50842">
    <property type="entry name" value="EXPANSIN_EG45"/>
    <property type="match status" value="1"/>
</dbReference>
<evidence type="ECO:0000256" key="6">
    <source>
        <dbReference type="ARBA" id="ARBA00023180"/>
    </source>
</evidence>
<dbReference type="CDD" id="cd22275">
    <property type="entry name" value="DPBB_EXPB_N"/>
    <property type="match status" value="1"/>
</dbReference>
<accession>A0ABC9AKB8</accession>
<feature type="chain" id="PRO_5044752024" evidence="8">
    <location>
        <begin position="24"/>
        <end position="336"/>
    </location>
</feature>
<keyword evidence="6" id="KW-0325">Glycoprotein</keyword>
<dbReference type="InterPro" id="IPR009009">
    <property type="entry name" value="RlpA-like_DPBB"/>
</dbReference>
<dbReference type="SUPFAM" id="SSF49590">
    <property type="entry name" value="PHL pollen allergen"/>
    <property type="match status" value="1"/>
</dbReference>
<dbReference type="PANTHER" id="PTHR31692:SF78">
    <property type="entry name" value="BETA-EXPANSIN 1A"/>
    <property type="match status" value="1"/>
</dbReference>
<reference evidence="11 12" key="2">
    <citation type="submission" date="2024-10" db="EMBL/GenBank/DDBJ databases">
        <authorList>
            <person name="Ryan C."/>
        </authorList>
    </citation>
    <scope>NUCLEOTIDE SEQUENCE [LARGE SCALE GENOMIC DNA]</scope>
</reference>
<dbReference type="PANTHER" id="PTHR31692">
    <property type="entry name" value="EXPANSIN-B3"/>
    <property type="match status" value="1"/>
</dbReference>
<keyword evidence="4" id="KW-0964">Secreted</keyword>
<dbReference type="GO" id="GO:0071555">
    <property type="term" value="P:cell wall organization"/>
    <property type="evidence" value="ECO:0007669"/>
    <property type="project" value="UniProtKB-KW"/>
</dbReference>
<dbReference type="Proteomes" id="UP001497457">
    <property type="component" value="Chromosome 21rd"/>
</dbReference>
<dbReference type="AlphaFoldDB" id="A0ABC9AKB8"/>
<dbReference type="InterPro" id="IPR036908">
    <property type="entry name" value="RlpA-like_sf"/>
</dbReference>
<keyword evidence="5 8" id="KW-0732">Signal</keyword>
<comment type="subcellular location">
    <subcellularLocation>
        <location evidence="1">Secreted</location>
        <location evidence="1">Cell wall</location>
    </subcellularLocation>
</comment>
<dbReference type="InterPro" id="IPR007118">
    <property type="entry name" value="Expan_Lol_pI"/>
</dbReference>
<evidence type="ECO:0000256" key="1">
    <source>
        <dbReference type="ARBA" id="ARBA00004191"/>
    </source>
</evidence>
<sequence length="336" mass="36181">MIASSKVVALGALIFLLVSYGSCTRIVSFNASRITADPYWVPARATWYGAPTGAGPDDNGGACGFKNVNLPPFLAMTSCGNQPIFKDGKGCGSCYQIRCLNHPACSGNPETVMITDMNYYPVAKYHFDLSGTAFGALAQPGRNNELRHAGIIDIQFKRVPCIYSGKTVTFHIEHGSNPNYLAVLVEFEDGDGDVVQVDIMEANSGYWMPMREGAPPGPLSCIRRWSWGSIWRMDSKRRLQGPFSLRITNESGQTLVAYQVIPANWAPNTYYRSNIQYEAFGSAGGGQDFGSAGGGQDFGYTGGLVISSAAGLSTEILGIIGMICLATYHLHGIEVP</sequence>
<comment type="similarity">
    <text evidence="2">Belongs to the expansin family. Expansin B subfamily.</text>
</comment>
<feature type="signal peptide" evidence="8">
    <location>
        <begin position="1"/>
        <end position="23"/>
    </location>
</feature>
<dbReference type="InterPro" id="IPR036749">
    <property type="entry name" value="Expansin_CBD_sf"/>
</dbReference>